<feature type="compositionally biased region" description="Low complexity" evidence="2">
    <location>
        <begin position="121"/>
        <end position="139"/>
    </location>
</feature>
<evidence type="ECO:0000313" key="5">
    <source>
        <dbReference type="Proteomes" id="UP001320420"/>
    </source>
</evidence>
<dbReference type="EMBL" id="JAKJXP020000013">
    <property type="protein sequence ID" value="KAK7755437.1"/>
    <property type="molecule type" value="Genomic_DNA"/>
</dbReference>
<gene>
    <name evidence="4" type="primary">NAB3</name>
    <name evidence="4" type="ORF">SLS62_002665</name>
</gene>
<evidence type="ECO:0000256" key="2">
    <source>
        <dbReference type="SAM" id="MobiDB-lite"/>
    </source>
</evidence>
<dbReference type="InterPro" id="IPR052600">
    <property type="entry name" value="Nuc_rcpt_coact/corep"/>
</dbReference>
<name>A0AAN9UYC0_9PEZI</name>
<dbReference type="GO" id="GO:0003723">
    <property type="term" value="F:RNA binding"/>
    <property type="evidence" value="ECO:0007669"/>
    <property type="project" value="UniProtKB-UniRule"/>
</dbReference>
<evidence type="ECO:0000313" key="4">
    <source>
        <dbReference type="EMBL" id="KAK7755437.1"/>
    </source>
</evidence>
<feature type="compositionally biased region" description="Polar residues" evidence="2">
    <location>
        <begin position="463"/>
        <end position="481"/>
    </location>
</feature>
<feature type="region of interest" description="Disordered" evidence="2">
    <location>
        <begin position="1"/>
        <end position="193"/>
    </location>
</feature>
<feature type="region of interest" description="Disordered" evidence="2">
    <location>
        <begin position="207"/>
        <end position="249"/>
    </location>
</feature>
<feature type="compositionally biased region" description="Pro residues" evidence="2">
    <location>
        <begin position="231"/>
        <end position="240"/>
    </location>
</feature>
<dbReference type="PANTHER" id="PTHR23295:SF6">
    <property type="entry name" value="NEOSIN, ISOFORM A"/>
    <property type="match status" value="1"/>
</dbReference>
<keyword evidence="5" id="KW-1185">Reference proteome</keyword>
<feature type="compositionally biased region" description="Polar residues" evidence="2">
    <location>
        <begin position="89"/>
        <end position="115"/>
    </location>
</feature>
<dbReference type="InterPro" id="IPR012677">
    <property type="entry name" value="Nucleotide-bd_a/b_plait_sf"/>
</dbReference>
<protein>
    <submittedName>
        <fullName evidence="4">Nuclear polyadenylated RNA-binding protein 3</fullName>
    </submittedName>
</protein>
<dbReference type="Gene3D" id="3.30.70.330">
    <property type="match status" value="1"/>
</dbReference>
<dbReference type="PROSITE" id="PS50102">
    <property type="entry name" value="RRM"/>
    <property type="match status" value="1"/>
</dbReference>
<feature type="region of interest" description="Disordered" evidence="2">
    <location>
        <begin position="290"/>
        <end position="329"/>
    </location>
</feature>
<feature type="region of interest" description="Disordered" evidence="2">
    <location>
        <begin position="753"/>
        <end position="773"/>
    </location>
</feature>
<dbReference type="SUPFAM" id="SSF54928">
    <property type="entry name" value="RNA-binding domain, RBD"/>
    <property type="match status" value="1"/>
</dbReference>
<keyword evidence="1" id="KW-0694">RNA-binding</keyword>
<dbReference type="AlphaFoldDB" id="A0AAN9UYC0"/>
<evidence type="ECO:0000259" key="3">
    <source>
        <dbReference type="PROSITE" id="PS50102"/>
    </source>
</evidence>
<comment type="caution">
    <text evidence="4">The sequence shown here is derived from an EMBL/GenBank/DDBJ whole genome shotgun (WGS) entry which is preliminary data.</text>
</comment>
<dbReference type="Proteomes" id="UP001320420">
    <property type="component" value="Unassembled WGS sequence"/>
</dbReference>
<feature type="compositionally biased region" description="Polar residues" evidence="2">
    <location>
        <begin position="70"/>
        <end position="82"/>
    </location>
</feature>
<feature type="region of interest" description="Disordered" evidence="2">
    <location>
        <begin position="421"/>
        <end position="520"/>
    </location>
</feature>
<sequence>MSQPDSHQGGDHVSLASISSTGQALSPDQKHLTVVNGHQDTVNRDIARSHPGVDYSPVGGKRGADDENTRTMTSEGYLQNPGSVAEESIASQQNMFKANDSATNTDASETLTNHSDAAAPSHDLSYSSSSSDHAQASYSTQTGSDTHAKPQEEYPQQEQNPDEPPAGMATLPIQPRQTAIEENRSSISASNQPIDIQALVDTITANAAKEDANQGPAPKAVGTAPGTPSNSLPPRPPVPQQPSQAYVPVEDARAYQPNFAPAIPAPATLPSTFSLAPGSTYAAGAPGTVSNSHGALPPPPSAAVNAPPMTQYPSYPTFTGAQPPATTASQQWESFVQDERKYVSEARWDKFPEGSRLFIGNLSSERASKKEVFDIFAPYGNLAQISLKQAYGFVQYHTAAEGEAALDSLQGIDIKGRKVHLEISRPQKKDGNGDKQRGNKRDRRDSDRHDGGRGKRDDHRPTRQPSPRRNGHRQQNSYSNDHSYHDRRNSRHGRSRSPLHHGRRDSGGYRQRSPSPYYSYPSEAELEIPRRYGANVPDVQFLLLHEVSRDFISWVEGAFVAAGLRVEVMFLNPRFPQHAVIQRQVVEGVHAVAELTFQAQQTSKIPLQVFDRSAGRDKVRFDQYQDLDPSIAAQLVVRAKGALATTPPYGSHPTYNHHPAYNGQPLYNSQPAYGSYPAYPPPYAQPTQPSHIPPPYNNTPYIPANVQTGPNDNAYALQQIMGSVPNQQPPTTHAMPPHPGTPAGMNTYMASYGASQPPPHGARSASSGESAQHVQNIMAQLSRYRQ</sequence>
<dbReference type="InterPro" id="IPR035979">
    <property type="entry name" value="RBD_domain_sf"/>
</dbReference>
<feature type="compositionally biased region" description="Polar residues" evidence="2">
    <location>
        <begin position="16"/>
        <end position="26"/>
    </location>
</feature>
<dbReference type="SMART" id="SM00360">
    <property type="entry name" value="RRM"/>
    <property type="match status" value="1"/>
</dbReference>
<dbReference type="PANTHER" id="PTHR23295">
    <property type="entry name" value="NUCLEAR RECEPTOR COACTIVATOR 5-RELATED"/>
    <property type="match status" value="1"/>
</dbReference>
<feature type="compositionally biased region" description="Polar residues" evidence="2">
    <location>
        <begin position="311"/>
        <end position="329"/>
    </location>
</feature>
<feature type="domain" description="RRM" evidence="3">
    <location>
        <begin position="355"/>
        <end position="426"/>
    </location>
</feature>
<evidence type="ECO:0000256" key="1">
    <source>
        <dbReference type="PROSITE-ProRule" id="PRU00176"/>
    </source>
</evidence>
<feature type="compositionally biased region" description="Basic and acidic residues" evidence="2">
    <location>
        <begin position="421"/>
        <end position="461"/>
    </location>
</feature>
<reference evidence="4 5" key="1">
    <citation type="submission" date="2024-02" db="EMBL/GenBank/DDBJ databases">
        <title>De novo assembly and annotation of 12 fungi associated with fruit tree decline syndrome in Ontario, Canada.</title>
        <authorList>
            <person name="Sulman M."/>
            <person name="Ellouze W."/>
            <person name="Ilyukhin E."/>
        </authorList>
    </citation>
    <scope>NUCLEOTIDE SEQUENCE [LARGE SCALE GENOMIC DNA]</scope>
    <source>
        <strain evidence="4 5">M11/M66-122</strain>
    </source>
</reference>
<feature type="compositionally biased region" description="Polar residues" evidence="2">
    <location>
        <begin position="764"/>
        <end position="773"/>
    </location>
</feature>
<organism evidence="4 5">
    <name type="scientific">Diatrype stigma</name>
    <dbReference type="NCBI Taxonomy" id="117547"/>
    <lineage>
        <taxon>Eukaryota</taxon>
        <taxon>Fungi</taxon>
        <taxon>Dikarya</taxon>
        <taxon>Ascomycota</taxon>
        <taxon>Pezizomycotina</taxon>
        <taxon>Sordariomycetes</taxon>
        <taxon>Xylariomycetidae</taxon>
        <taxon>Xylariales</taxon>
        <taxon>Diatrypaceae</taxon>
        <taxon>Diatrype</taxon>
    </lineage>
</organism>
<proteinExistence type="predicted"/>
<accession>A0AAN9UYC0</accession>
<dbReference type="InterPro" id="IPR000504">
    <property type="entry name" value="RRM_dom"/>
</dbReference>
<dbReference type="Pfam" id="PF00076">
    <property type="entry name" value="RRM_1"/>
    <property type="match status" value="1"/>
</dbReference>
<feature type="compositionally biased region" description="Basic residues" evidence="2">
    <location>
        <begin position="488"/>
        <end position="503"/>
    </location>
</feature>